<name>A0AAV4BN16_9GAST</name>
<dbReference type="EMBL" id="BLXT01005203">
    <property type="protein sequence ID" value="GFO20825.1"/>
    <property type="molecule type" value="Genomic_DNA"/>
</dbReference>
<accession>A0AAV4BN16</accession>
<gene>
    <name evidence="1" type="ORF">PoB_004733000</name>
</gene>
<proteinExistence type="predicted"/>
<evidence type="ECO:0000313" key="2">
    <source>
        <dbReference type="Proteomes" id="UP000735302"/>
    </source>
</evidence>
<comment type="caution">
    <text evidence="1">The sequence shown here is derived from an EMBL/GenBank/DDBJ whole genome shotgun (WGS) entry which is preliminary data.</text>
</comment>
<organism evidence="1 2">
    <name type="scientific">Plakobranchus ocellatus</name>
    <dbReference type="NCBI Taxonomy" id="259542"/>
    <lineage>
        <taxon>Eukaryota</taxon>
        <taxon>Metazoa</taxon>
        <taxon>Spiralia</taxon>
        <taxon>Lophotrochozoa</taxon>
        <taxon>Mollusca</taxon>
        <taxon>Gastropoda</taxon>
        <taxon>Heterobranchia</taxon>
        <taxon>Euthyneura</taxon>
        <taxon>Panpulmonata</taxon>
        <taxon>Sacoglossa</taxon>
        <taxon>Placobranchoidea</taxon>
        <taxon>Plakobranchidae</taxon>
        <taxon>Plakobranchus</taxon>
    </lineage>
</organism>
<protein>
    <submittedName>
        <fullName evidence="1">Uncharacterized protein</fullName>
    </submittedName>
</protein>
<evidence type="ECO:0000313" key="1">
    <source>
        <dbReference type="EMBL" id="GFO20825.1"/>
    </source>
</evidence>
<sequence>MAYCQSRIIWFNGKSQAIQYELAVLRIMRPSGGAHQTWASKRCDSHTCAPCGPVSAADGSLHLQRQSAKTVLRFLFLYLTVLS</sequence>
<keyword evidence="2" id="KW-1185">Reference proteome</keyword>
<reference evidence="1 2" key="1">
    <citation type="journal article" date="2021" name="Elife">
        <title>Chloroplast acquisition without the gene transfer in kleptoplastic sea slugs, Plakobranchus ocellatus.</title>
        <authorList>
            <person name="Maeda T."/>
            <person name="Takahashi S."/>
            <person name="Yoshida T."/>
            <person name="Shimamura S."/>
            <person name="Takaki Y."/>
            <person name="Nagai Y."/>
            <person name="Toyoda A."/>
            <person name="Suzuki Y."/>
            <person name="Arimoto A."/>
            <person name="Ishii H."/>
            <person name="Satoh N."/>
            <person name="Nishiyama T."/>
            <person name="Hasebe M."/>
            <person name="Maruyama T."/>
            <person name="Minagawa J."/>
            <person name="Obokata J."/>
            <person name="Shigenobu S."/>
        </authorList>
    </citation>
    <scope>NUCLEOTIDE SEQUENCE [LARGE SCALE GENOMIC DNA]</scope>
</reference>
<dbReference type="Proteomes" id="UP000735302">
    <property type="component" value="Unassembled WGS sequence"/>
</dbReference>
<dbReference type="AlphaFoldDB" id="A0AAV4BN16"/>